<dbReference type="PROSITE" id="PS00781">
    <property type="entry name" value="PEPCASE_1"/>
    <property type="match status" value="1"/>
</dbReference>
<comment type="cofactor">
    <cofactor evidence="1 10">
        <name>Mg(2+)</name>
        <dbReference type="ChEBI" id="CHEBI:18420"/>
    </cofactor>
</comment>
<dbReference type="GO" id="GO:0015977">
    <property type="term" value="P:carbon fixation"/>
    <property type="evidence" value="ECO:0007669"/>
    <property type="project" value="UniProtKB-UniRule"/>
</dbReference>
<reference evidence="14" key="2">
    <citation type="submission" date="2021-04" db="EMBL/GenBank/DDBJ databases">
        <authorList>
            <person name="Gilroy R."/>
        </authorList>
    </citation>
    <scope>NUCLEOTIDE SEQUENCE</scope>
    <source>
        <strain evidence="14">CHK32-1732</strain>
    </source>
</reference>
<dbReference type="EC" id="4.1.1.31" evidence="4 10"/>
<evidence type="ECO:0000256" key="7">
    <source>
        <dbReference type="ARBA" id="ARBA00023239"/>
    </source>
</evidence>
<evidence type="ECO:0000256" key="3">
    <source>
        <dbReference type="ARBA" id="ARBA00008346"/>
    </source>
</evidence>
<comment type="caution">
    <text evidence="14">The sequence shown here is derived from an EMBL/GenBank/DDBJ whole genome shotgun (WGS) entry which is preliminary data.</text>
</comment>
<evidence type="ECO:0000256" key="1">
    <source>
        <dbReference type="ARBA" id="ARBA00001946"/>
    </source>
</evidence>
<dbReference type="GO" id="GO:0006099">
    <property type="term" value="P:tricarboxylic acid cycle"/>
    <property type="evidence" value="ECO:0007669"/>
    <property type="project" value="InterPro"/>
</dbReference>
<dbReference type="GO" id="GO:0005829">
    <property type="term" value="C:cytosol"/>
    <property type="evidence" value="ECO:0007669"/>
    <property type="project" value="TreeGrafter"/>
</dbReference>
<accession>A0A9D1UJV6</accession>
<keyword evidence="6 10" id="KW-0460">Magnesium</keyword>
<dbReference type="InterPro" id="IPR015813">
    <property type="entry name" value="Pyrv/PenolPyrv_kinase-like_dom"/>
</dbReference>
<dbReference type="InterPro" id="IPR021135">
    <property type="entry name" value="PEP_COase"/>
</dbReference>
<keyword evidence="7 10" id="KW-0456">Lyase</keyword>
<feature type="active site" evidence="10 12">
    <location>
        <position position="619"/>
    </location>
</feature>
<dbReference type="EMBL" id="DXGC01000002">
    <property type="protein sequence ID" value="HIW90073.1"/>
    <property type="molecule type" value="Genomic_DNA"/>
</dbReference>
<evidence type="ECO:0000313" key="14">
    <source>
        <dbReference type="EMBL" id="HIW90073.1"/>
    </source>
</evidence>
<dbReference type="NCBIfam" id="NF000584">
    <property type="entry name" value="PRK00009.1"/>
    <property type="match status" value="1"/>
</dbReference>
<gene>
    <name evidence="10 14" type="primary">ppc</name>
    <name evidence="14" type="ORF">H9870_00155</name>
</gene>
<feature type="active site" evidence="10 11">
    <location>
        <position position="176"/>
    </location>
</feature>
<comment type="similarity">
    <text evidence="3 10">Belongs to the PEPCase type 1 family.</text>
</comment>
<comment type="subunit">
    <text evidence="10">Homotetramer.</text>
</comment>
<feature type="compositionally biased region" description="Polar residues" evidence="13">
    <location>
        <begin position="1"/>
        <end position="19"/>
    </location>
</feature>
<evidence type="ECO:0000256" key="13">
    <source>
        <dbReference type="SAM" id="MobiDB-lite"/>
    </source>
</evidence>
<dbReference type="InterPro" id="IPR022805">
    <property type="entry name" value="PEP_COase_bac/pln-type"/>
</dbReference>
<dbReference type="PANTHER" id="PTHR30523:SF6">
    <property type="entry name" value="PHOSPHOENOLPYRUVATE CARBOXYLASE"/>
    <property type="match status" value="1"/>
</dbReference>
<keyword evidence="8 10" id="KW-0120">Carbon dioxide fixation</keyword>
<name>A0A9D1UJV6_9CORY</name>
<evidence type="ECO:0000256" key="5">
    <source>
        <dbReference type="ARBA" id="ARBA00022419"/>
    </source>
</evidence>
<organism evidence="14 15">
    <name type="scientific">Candidatus Corynebacterium avicola</name>
    <dbReference type="NCBI Taxonomy" id="2838527"/>
    <lineage>
        <taxon>Bacteria</taxon>
        <taxon>Bacillati</taxon>
        <taxon>Actinomycetota</taxon>
        <taxon>Actinomycetes</taxon>
        <taxon>Mycobacteriales</taxon>
        <taxon>Corynebacteriaceae</taxon>
        <taxon>Corynebacterium</taxon>
    </lineage>
</organism>
<dbReference type="Gene3D" id="1.20.1440.90">
    <property type="entry name" value="Phosphoenolpyruvate/pyruvate domain"/>
    <property type="match status" value="1"/>
</dbReference>
<dbReference type="PRINTS" id="PR00150">
    <property type="entry name" value="PEPCARBXLASE"/>
</dbReference>
<evidence type="ECO:0000256" key="2">
    <source>
        <dbReference type="ARBA" id="ARBA00003670"/>
    </source>
</evidence>
<evidence type="ECO:0000313" key="15">
    <source>
        <dbReference type="Proteomes" id="UP000824190"/>
    </source>
</evidence>
<dbReference type="GO" id="GO:0006107">
    <property type="term" value="P:oxaloacetate metabolic process"/>
    <property type="evidence" value="ECO:0007669"/>
    <property type="project" value="UniProtKB-UniRule"/>
</dbReference>
<evidence type="ECO:0000256" key="4">
    <source>
        <dbReference type="ARBA" id="ARBA00012305"/>
    </source>
</evidence>
<evidence type="ECO:0000256" key="11">
    <source>
        <dbReference type="PROSITE-ProRule" id="PRU10111"/>
    </source>
</evidence>
<proteinExistence type="inferred from homology"/>
<evidence type="ECO:0000256" key="9">
    <source>
        <dbReference type="ARBA" id="ARBA00048995"/>
    </source>
</evidence>
<dbReference type="AlphaFoldDB" id="A0A9D1UJV6"/>
<evidence type="ECO:0000256" key="6">
    <source>
        <dbReference type="ARBA" id="ARBA00022842"/>
    </source>
</evidence>
<dbReference type="PROSITE" id="PS00393">
    <property type="entry name" value="PEPCASE_2"/>
    <property type="match status" value="1"/>
</dbReference>
<dbReference type="GO" id="GO:0000287">
    <property type="term" value="F:magnesium ion binding"/>
    <property type="evidence" value="ECO:0007669"/>
    <property type="project" value="UniProtKB-UniRule"/>
</dbReference>
<dbReference type="Pfam" id="PF00311">
    <property type="entry name" value="PEPcase"/>
    <property type="match status" value="1"/>
</dbReference>
<protein>
    <recommendedName>
        <fullName evidence="5 10">Phosphoenolpyruvate carboxylase</fullName>
        <shortName evidence="10">PEPC</shortName>
        <shortName evidence="10">PEPCase</shortName>
        <ecNumber evidence="4 10">4.1.1.31</ecNumber>
    </recommendedName>
</protein>
<sequence>MTPQTPDTPHSPNSHRQTVPGTAIPAAAPDTDTPEIIPGLRQEVRYLGAILGDVIREQEGEEVFTVVEETRRAAFAVRDGDGDPAALEALADKLSDLPADTALPVIRAFSHFSLLANLAEDLHEERLRDRRADDGVAPPADTLDAAWTALSEASVTSGQVAEVVSKAQVAPVLTAHPTETRRRTVFDVQWDITRLMRSRGRILNAGRTARSDERLAGIDTDIRRRVSILWQTALIRSVRPRIEDEINVGLRYFTISLLQEIPAINRRVTVALRDRYGQDVPATPTVRPGSWIGGDHDGNPFVTGQTVSYATSRAAQTVLDWYLGQLGKLEHELSLSVQLTQVTDALAELADRGNNDVPSRVDEPYRRAVHGIRGRVAATATSRLGDRVDAAPEQSLSRGHEPYADSSELLTDLQTIEESLRASADDIIADHRLGDLIAAAQTFGFHLSSLDLRQNSESFESVLAELFARAGVSEDYTALGEEERVALLTAELRSPRPLSDPRATWSEATERELGIFRAAAEAVDRFGPDAVPHCIISMASSVSDILEPMILLKEVGLVTAEDGRISGTVDVIPLFETIEDLAAGADVVRDVLKLEFYRDYVRARGEIQEIMLGYSDSNKDGGYLAANWGLYDAELALVSAASEAGVGLRLFHGRGGTVGRGGGPSHEAILAQPEGAVQGSVRITEQGEIISAKYGVPSVARRNLESLVSATLEASLLPVDRITDADRAYATMRELAELSRRTYARLMHEDPGFIDYFTSSTPLEEIGNLNIGSRPSSRKQTSSISDLRAIPWVLSWSQSRIMLPGWFGVGSAVKQWIDGAGSADTAEPSDPAARLDYLRQLYRRWPFFRSVLSNMAQVMAKTDLSVARLYSALVPDQEDAQRIYEMISAEFSLTVEMYLQVTEQETLVDDNPELALSVRNRFPYLLPLNLMQLVLLRRYRDGDRSDDVLDGIRLTMNGLATGLRNSG</sequence>
<dbReference type="HAMAP" id="MF_00595">
    <property type="entry name" value="PEPcase_type1"/>
    <property type="match status" value="1"/>
</dbReference>
<feature type="region of interest" description="Disordered" evidence="13">
    <location>
        <begin position="1"/>
        <end position="35"/>
    </location>
</feature>
<evidence type="ECO:0000256" key="8">
    <source>
        <dbReference type="ARBA" id="ARBA00023300"/>
    </source>
</evidence>
<dbReference type="InterPro" id="IPR018129">
    <property type="entry name" value="PEP_COase_Lys_AS"/>
</dbReference>
<dbReference type="GO" id="GO:0008964">
    <property type="term" value="F:phosphoenolpyruvate carboxylase activity"/>
    <property type="evidence" value="ECO:0007669"/>
    <property type="project" value="UniProtKB-UniRule"/>
</dbReference>
<evidence type="ECO:0000256" key="10">
    <source>
        <dbReference type="HAMAP-Rule" id="MF_00595"/>
    </source>
</evidence>
<dbReference type="InterPro" id="IPR033129">
    <property type="entry name" value="PEPCASE_His_AS"/>
</dbReference>
<dbReference type="PANTHER" id="PTHR30523">
    <property type="entry name" value="PHOSPHOENOLPYRUVATE CARBOXYLASE"/>
    <property type="match status" value="1"/>
</dbReference>
<evidence type="ECO:0000256" key="12">
    <source>
        <dbReference type="PROSITE-ProRule" id="PRU10112"/>
    </source>
</evidence>
<reference evidence="14" key="1">
    <citation type="journal article" date="2021" name="PeerJ">
        <title>Extensive microbial diversity within the chicken gut microbiome revealed by metagenomics and culture.</title>
        <authorList>
            <person name="Gilroy R."/>
            <person name="Ravi A."/>
            <person name="Getino M."/>
            <person name="Pursley I."/>
            <person name="Horton D.L."/>
            <person name="Alikhan N.F."/>
            <person name="Baker D."/>
            <person name="Gharbi K."/>
            <person name="Hall N."/>
            <person name="Watson M."/>
            <person name="Adriaenssens E.M."/>
            <person name="Foster-Nyarko E."/>
            <person name="Jarju S."/>
            <person name="Secka A."/>
            <person name="Antonio M."/>
            <person name="Oren A."/>
            <person name="Chaudhuri R.R."/>
            <person name="La Ragione R."/>
            <person name="Hildebrand F."/>
            <person name="Pallen M.J."/>
        </authorList>
    </citation>
    <scope>NUCLEOTIDE SEQUENCE</scope>
    <source>
        <strain evidence="14">CHK32-1732</strain>
    </source>
</reference>
<dbReference type="SUPFAM" id="SSF51621">
    <property type="entry name" value="Phosphoenolpyruvate/pyruvate domain"/>
    <property type="match status" value="1"/>
</dbReference>
<comment type="catalytic activity">
    <reaction evidence="9 10">
        <text>oxaloacetate + phosphate = phosphoenolpyruvate + hydrogencarbonate</text>
        <dbReference type="Rhea" id="RHEA:28370"/>
        <dbReference type="ChEBI" id="CHEBI:16452"/>
        <dbReference type="ChEBI" id="CHEBI:17544"/>
        <dbReference type="ChEBI" id="CHEBI:43474"/>
        <dbReference type="ChEBI" id="CHEBI:58702"/>
        <dbReference type="EC" id="4.1.1.31"/>
    </reaction>
</comment>
<comment type="function">
    <text evidence="2 10">Forms oxaloacetate, a four-carbon dicarboxylic acid source for the tricarboxylic acid cycle.</text>
</comment>
<dbReference type="Proteomes" id="UP000824190">
    <property type="component" value="Unassembled WGS sequence"/>
</dbReference>
<feature type="compositionally biased region" description="Low complexity" evidence="13">
    <location>
        <begin position="20"/>
        <end position="31"/>
    </location>
</feature>